<dbReference type="SUPFAM" id="SSF53756">
    <property type="entry name" value="UDP-Glycosyltransferase/glycogen phosphorylase"/>
    <property type="match status" value="1"/>
</dbReference>
<keyword evidence="2" id="KW-1185">Reference proteome</keyword>
<feature type="non-terminal residue" evidence="1">
    <location>
        <position position="1"/>
    </location>
</feature>
<evidence type="ECO:0000313" key="1">
    <source>
        <dbReference type="EMBL" id="MFD1323841.1"/>
    </source>
</evidence>
<evidence type="ECO:0000313" key="2">
    <source>
        <dbReference type="Proteomes" id="UP001597260"/>
    </source>
</evidence>
<dbReference type="Gene3D" id="3.40.50.2000">
    <property type="entry name" value="Glycogen Phosphorylase B"/>
    <property type="match status" value="1"/>
</dbReference>
<name>A0ABW3YKA8_9ACTN</name>
<comment type="caution">
    <text evidence="1">The sequence shown here is derived from an EMBL/GenBank/DDBJ whole genome shotgun (WGS) entry which is preliminary data.</text>
</comment>
<proteinExistence type="predicted"/>
<dbReference type="Proteomes" id="UP001597260">
    <property type="component" value="Unassembled WGS sequence"/>
</dbReference>
<sequence length="59" mass="5894">HDGPAPTFESLSAALRTALTPGTRARAADVAGAVHTDGAAVAAKLLLDAVCRERPPAST</sequence>
<dbReference type="EMBL" id="JBHTMP010000038">
    <property type="protein sequence ID" value="MFD1323841.1"/>
    <property type="molecule type" value="Genomic_DNA"/>
</dbReference>
<accession>A0ABW3YKA8</accession>
<reference evidence="2" key="1">
    <citation type="journal article" date="2019" name="Int. J. Syst. Evol. Microbiol.">
        <title>The Global Catalogue of Microorganisms (GCM) 10K type strain sequencing project: providing services to taxonomists for standard genome sequencing and annotation.</title>
        <authorList>
            <consortium name="The Broad Institute Genomics Platform"/>
            <consortium name="The Broad Institute Genome Sequencing Center for Infectious Disease"/>
            <person name="Wu L."/>
            <person name="Ma J."/>
        </authorList>
    </citation>
    <scope>NUCLEOTIDE SEQUENCE [LARGE SCALE GENOMIC DNA]</scope>
    <source>
        <strain evidence="2">JCM 31037</strain>
    </source>
</reference>
<protein>
    <submittedName>
        <fullName evidence="1">Uncharacterized protein</fullName>
    </submittedName>
</protein>
<gene>
    <name evidence="1" type="ORF">ACFQ4H_22390</name>
</gene>
<organism evidence="1 2">
    <name type="scientific">Micromonospora sonneratiae</name>
    <dbReference type="NCBI Taxonomy" id="1184706"/>
    <lineage>
        <taxon>Bacteria</taxon>
        <taxon>Bacillati</taxon>
        <taxon>Actinomycetota</taxon>
        <taxon>Actinomycetes</taxon>
        <taxon>Micromonosporales</taxon>
        <taxon>Micromonosporaceae</taxon>
        <taxon>Micromonospora</taxon>
    </lineage>
</organism>